<proteinExistence type="inferred from homology"/>
<protein>
    <submittedName>
        <fullName evidence="6">Alpha-(1,6)-fucosyltransferase-like</fullName>
    </submittedName>
</protein>
<evidence type="ECO:0000256" key="3">
    <source>
        <dbReference type="PROSITE-ProRule" id="PRU00992"/>
    </source>
</evidence>
<keyword evidence="2 3" id="KW-0808">Transferase</keyword>
<dbReference type="PANTHER" id="PTHR13132:SF29">
    <property type="entry name" value="ALPHA-(1,6)-FUCOSYLTRANSFERASE"/>
    <property type="match status" value="1"/>
</dbReference>
<dbReference type="CDD" id="cd11300">
    <property type="entry name" value="Fut8_like"/>
    <property type="match status" value="1"/>
</dbReference>
<name>A0ABM1T7Z3_LIMPO</name>
<dbReference type="RefSeq" id="XP_022251999.1">
    <property type="nucleotide sequence ID" value="XM_022396291.1"/>
</dbReference>
<dbReference type="PANTHER" id="PTHR13132">
    <property type="entry name" value="ALPHA- 1,6 -FUCOSYLTRANSFERASE"/>
    <property type="match status" value="1"/>
</dbReference>
<sequence>MMDNMGDFRRVILSEVNKMGDSDKREIWRENEMKELSDLVQKRIHVLQNPQTCKMKQTLICNLTNPSGFASGIHDVLWCFVKAYHTNRTLVLISKHWHYAPDQWNSVFHPLSPVCDELKKTKKKSYLPGENDSNFRSLMGALPTDIAFRLMLAHGKPLAWWYGQFLKYILRPQEGLLKNVQTVRMSSYEHPIVGIHVRRTDKIGNEASFHPIEEYMLHVDDFYRRLALVKNVNVRRVFVATDDPKVLIECKKKYPNYVFVFNSEATATANNEKTRYSNSSLVGVVTDVFLLAHSDFLVCTLSSGLCRVAYELMQTLHPDASAMIRSLDVDHHYAWVLPPARVAVYKHVAHSKKEMALEAGDTIYKKNAYDVLDEALHKRSWDGYSIGTNSRTKLSAAFLTYKTIQQYPSVIDFPKYPDYNVSLPPFDFDNLASS</sequence>
<dbReference type="GeneID" id="106467444"/>
<dbReference type="Pfam" id="PF19745">
    <property type="entry name" value="FUT8_N_cat"/>
    <property type="match status" value="1"/>
</dbReference>
<comment type="similarity">
    <text evidence="3">Belongs to the glycosyltransferase 23 family.</text>
</comment>
<feature type="region of interest" description="Important for donor substrate binding" evidence="3">
    <location>
        <begin position="198"/>
        <end position="199"/>
    </location>
</feature>
<evidence type="ECO:0000313" key="6">
    <source>
        <dbReference type="RefSeq" id="XP_022251999.1"/>
    </source>
</evidence>
<keyword evidence="1 3" id="KW-0328">Glycosyltransferase</keyword>
<evidence type="ECO:0000259" key="4">
    <source>
        <dbReference type="PROSITE" id="PS51659"/>
    </source>
</evidence>
<dbReference type="Gene3D" id="2.30.30.40">
    <property type="entry name" value="SH3 Domains"/>
    <property type="match status" value="1"/>
</dbReference>
<keyword evidence="5" id="KW-1185">Reference proteome</keyword>
<evidence type="ECO:0000313" key="5">
    <source>
        <dbReference type="Proteomes" id="UP000694941"/>
    </source>
</evidence>
<dbReference type="InterPro" id="IPR045573">
    <property type="entry name" value="Fut8_N_cat"/>
</dbReference>
<accession>A0ABM1T7Z3</accession>
<reference evidence="6" key="1">
    <citation type="submission" date="2025-08" db="UniProtKB">
        <authorList>
            <consortium name="RefSeq"/>
        </authorList>
    </citation>
    <scope>IDENTIFICATION</scope>
    <source>
        <tissue evidence="6">Muscle</tissue>
    </source>
</reference>
<gene>
    <name evidence="6" type="primary">LOC106467444</name>
</gene>
<evidence type="ECO:0000256" key="2">
    <source>
        <dbReference type="ARBA" id="ARBA00022679"/>
    </source>
</evidence>
<dbReference type="InterPro" id="IPR027350">
    <property type="entry name" value="GT23_dom"/>
</dbReference>
<organism evidence="5 6">
    <name type="scientific">Limulus polyphemus</name>
    <name type="common">Atlantic horseshoe crab</name>
    <dbReference type="NCBI Taxonomy" id="6850"/>
    <lineage>
        <taxon>Eukaryota</taxon>
        <taxon>Metazoa</taxon>
        <taxon>Ecdysozoa</taxon>
        <taxon>Arthropoda</taxon>
        <taxon>Chelicerata</taxon>
        <taxon>Merostomata</taxon>
        <taxon>Xiphosura</taxon>
        <taxon>Limulidae</taxon>
        <taxon>Limulus</taxon>
    </lineage>
</organism>
<dbReference type="PROSITE" id="PS51659">
    <property type="entry name" value="GT23"/>
    <property type="match status" value="1"/>
</dbReference>
<feature type="domain" description="GT23" evidence="4">
    <location>
        <begin position="55"/>
        <end position="327"/>
    </location>
</feature>
<evidence type="ECO:0000256" key="1">
    <source>
        <dbReference type="ARBA" id="ARBA00022676"/>
    </source>
</evidence>
<dbReference type="Proteomes" id="UP000694941">
    <property type="component" value="Unplaced"/>
</dbReference>
<dbReference type="Gene3D" id="3.40.50.11350">
    <property type="match status" value="1"/>
</dbReference>